<evidence type="ECO:0000256" key="1">
    <source>
        <dbReference type="ARBA" id="ARBA00022660"/>
    </source>
</evidence>
<keyword evidence="2" id="KW-0249">Electron transport</keyword>
<keyword evidence="1" id="KW-0679">Respiratory chain</keyword>
<sequence length="98" mass="10305">MALMTRAEPAGPGLQLMTDEESDQAFTLHGTIMLLLFATPRSAGFADEIMPLQIGSPDVVFPRLNMPAVTRQDRGRAPEGPRTRHPGPGPGSGGPGPS</sequence>
<evidence type="ECO:0000313" key="6">
    <source>
        <dbReference type="Proteomes" id="UP000596130"/>
    </source>
</evidence>
<dbReference type="GO" id="GO:0004129">
    <property type="term" value="F:cytochrome-c oxidase activity"/>
    <property type="evidence" value="ECO:0007669"/>
    <property type="project" value="InterPro"/>
</dbReference>
<feature type="domain" description="Cytochrome oxidase subunit I profile" evidence="4">
    <location>
        <begin position="1"/>
        <end position="65"/>
    </location>
</feature>
<evidence type="ECO:0000256" key="3">
    <source>
        <dbReference type="SAM" id="MobiDB-lite"/>
    </source>
</evidence>
<evidence type="ECO:0000256" key="2">
    <source>
        <dbReference type="ARBA" id="ARBA00022982"/>
    </source>
</evidence>
<dbReference type="GO" id="GO:0016020">
    <property type="term" value="C:membrane"/>
    <property type="evidence" value="ECO:0007669"/>
    <property type="project" value="InterPro"/>
</dbReference>
<dbReference type="Proteomes" id="UP000596130">
    <property type="component" value="Chromosome"/>
</dbReference>
<dbReference type="PROSITE" id="PS50855">
    <property type="entry name" value="COX1"/>
    <property type="match status" value="1"/>
</dbReference>
<dbReference type="InterPro" id="IPR036927">
    <property type="entry name" value="Cyt_c_oxase-like_su1_sf"/>
</dbReference>
<feature type="compositionally biased region" description="Basic and acidic residues" evidence="3">
    <location>
        <begin position="71"/>
        <end position="82"/>
    </location>
</feature>
<organism evidence="5 6">
    <name type="scientific">Streptomyces alfalfae</name>
    <dbReference type="NCBI Taxonomy" id="1642299"/>
    <lineage>
        <taxon>Bacteria</taxon>
        <taxon>Bacillati</taxon>
        <taxon>Actinomycetota</taxon>
        <taxon>Actinomycetes</taxon>
        <taxon>Kitasatosporales</taxon>
        <taxon>Streptomycetaceae</taxon>
        <taxon>Streptomyces</taxon>
    </lineage>
</organism>
<gene>
    <name evidence="5" type="ORF">I8755_09015</name>
</gene>
<keyword evidence="1" id="KW-0813">Transport</keyword>
<reference evidence="5 6" key="1">
    <citation type="submission" date="2020-12" db="EMBL/GenBank/DDBJ databases">
        <title>Identification and biosynthesis of polyene macrolides produced by Streptomyces alfalfae Men-myco-93-63.</title>
        <authorList>
            <person name="Liu D."/>
            <person name="Li Y."/>
            <person name="Liu L."/>
            <person name="Han X."/>
            <person name="Shen F."/>
        </authorList>
    </citation>
    <scope>NUCLEOTIDE SEQUENCE [LARGE SCALE GENOMIC DNA]</scope>
    <source>
        <strain evidence="5 6">Men-myco-93-63</strain>
    </source>
</reference>
<dbReference type="SUPFAM" id="SSF81442">
    <property type="entry name" value="Cytochrome c oxidase subunit I-like"/>
    <property type="match status" value="1"/>
</dbReference>
<dbReference type="Gene3D" id="1.20.210.10">
    <property type="entry name" value="Cytochrome c oxidase-like, subunit I domain"/>
    <property type="match status" value="1"/>
</dbReference>
<feature type="region of interest" description="Disordered" evidence="3">
    <location>
        <begin position="67"/>
        <end position="98"/>
    </location>
</feature>
<dbReference type="AlphaFoldDB" id="A0A7T4TWS7"/>
<dbReference type="GO" id="GO:0009060">
    <property type="term" value="P:aerobic respiration"/>
    <property type="evidence" value="ECO:0007669"/>
    <property type="project" value="InterPro"/>
</dbReference>
<evidence type="ECO:0000259" key="4">
    <source>
        <dbReference type="PROSITE" id="PS50855"/>
    </source>
</evidence>
<dbReference type="InterPro" id="IPR000883">
    <property type="entry name" value="Cyt_C_Oxase_1"/>
</dbReference>
<dbReference type="EMBL" id="CP065959">
    <property type="protein sequence ID" value="QQC88534.1"/>
    <property type="molecule type" value="Genomic_DNA"/>
</dbReference>
<protein>
    <submittedName>
        <fullName evidence="5">Cbb3-type cytochrome c oxidase subunit I</fullName>
    </submittedName>
</protein>
<accession>A0A7T4TWS7</accession>
<dbReference type="Pfam" id="PF00115">
    <property type="entry name" value="COX1"/>
    <property type="match status" value="1"/>
</dbReference>
<dbReference type="GO" id="GO:0020037">
    <property type="term" value="F:heme binding"/>
    <property type="evidence" value="ECO:0007669"/>
    <property type="project" value="InterPro"/>
</dbReference>
<dbReference type="InterPro" id="IPR023616">
    <property type="entry name" value="Cyt_c_oxase-like_su1_dom"/>
</dbReference>
<name>A0A7T4TWS7_9ACTN</name>
<evidence type="ECO:0000313" key="5">
    <source>
        <dbReference type="EMBL" id="QQC88534.1"/>
    </source>
</evidence>
<proteinExistence type="predicted"/>